<dbReference type="Proteomes" id="UP000735302">
    <property type="component" value="Unassembled WGS sequence"/>
</dbReference>
<evidence type="ECO:0000313" key="3">
    <source>
        <dbReference type="Proteomes" id="UP000735302"/>
    </source>
</evidence>
<reference evidence="2 3" key="1">
    <citation type="journal article" date="2021" name="Elife">
        <title>Chloroplast acquisition without the gene transfer in kleptoplastic sea slugs, Plakobranchus ocellatus.</title>
        <authorList>
            <person name="Maeda T."/>
            <person name="Takahashi S."/>
            <person name="Yoshida T."/>
            <person name="Shimamura S."/>
            <person name="Takaki Y."/>
            <person name="Nagai Y."/>
            <person name="Toyoda A."/>
            <person name="Suzuki Y."/>
            <person name="Arimoto A."/>
            <person name="Ishii H."/>
            <person name="Satoh N."/>
            <person name="Nishiyama T."/>
            <person name="Hasebe M."/>
            <person name="Maruyama T."/>
            <person name="Minagawa J."/>
            <person name="Obokata J."/>
            <person name="Shigenobu S."/>
        </authorList>
    </citation>
    <scope>NUCLEOTIDE SEQUENCE [LARGE SCALE GENOMIC DNA]</scope>
</reference>
<feature type="signal peptide" evidence="1">
    <location>
        <begin position="1"/>
        <end position="21"/>
    </location>
</feature>
<dbReference type="EMBL" id="BLXT01004673">
    <property type="protein sequence ID" value="GFO16549.1"/>
    <property type="molecule type" value="Genomic_DNA"/>
</dbReference>
<feature type="chain" id="PRO_5043730267" description="Secreted protein" evidence="1">
    <location>
        <begin position="22"/>
        <end position="146"/>
    </location>
</feature>
<gene>
    <name evidence="2" type="ORF">PoB_004305400</name>
</gene>
<organism evidence="2 3">
    <name type="scientific">Plakobranchus ocellatus</name>
    <dbReference type="NCBI Taxonomy" id="259542"/>
    <lineage>
        <taxon>Eukaryota</taxon>
        <taxon>Metazoa</taxon>
        <taxon>Spiralia</taxon>
        <taxon>Lophotrochozoa</taxon>
        <taxon>Mollusca</taxon>
        <taxon>Gastropoda</taxon>
        <taxon>Heterobranchia</taxon>
        <taxon>Euthyneura</taxon>
        <taxon>Panpulmonata</taxon>
        <taxon>Sacoglossa</taxon>
        <taxon>Placobranchoidea</taxon>
        <taxon>Plakobranchidae</taxon>
        <taxon>Plakobranchus</taxon>
    </lineage>
</organism>
<keyword evidence="1" id="KW-0732">Signal</keyword>
<dbReference type="AlphaFoldDB" id="A0AAV4B8W3"/>
<accession>A0AAV4B8W3</accession>
<keyword evidence="3" id="KW-1185">Reference proteome</keyword>
<evidence type="ECO:0000313" key="2">
    <source>
        <dbReference type="EMBL" id="GFO16549.1"/>
    </source>
</evidence>
<protein>
    <recommendedName>
        <fullName evidence="4">Secreted protein</fullName>
    </recommendedName>
</protein>
<name>A0AAV4B8W3_9GAST</name>
<evidence type="ECO:0000256" key="1">
    <source>
        <dbReference type="SAM" id="SignalP"/>
    </source>
</evidence>
<evidence type="ECO:0008006" key="4">
    <source>
        <dbReference type="Google" id="ProtNLM"/>
    </source>
</evidence>
<proteinExistence type="predicted"/>
<sequence length="146" mass="15970">MMMMMMMMVMVVVLLLLVVYDDDDVDHDDGGGGDVSPWQDDLRFSGLKLGQGAGDGARTPNKKFPADFRACSLSTPPSMPLWQDDLRFSGLTLDDAPACWCVGGIGDSKPSLSSAWMLPSRLRVPPLTPWTDGSLKARDHVIDDRL</sequence>
<comment type="caution">
    <text evidence="2">The sequence shown here is derived from an EMBL/GenBank/DDBJ whole genome shotgun (WGS) entry which is preliminary data.</text>
</comment>